<dbReference type="OrthoDB" id="5297564at2"/>
<dbReference type="EMBL" id="RQXV01000019">
    <property type="protein sequence ID" value="RRC96680.1"/>
    <property type="molecule type" value="Genomic_DNA"/>
</dbReference>
<comment type="caution">
    <text evidence="4">The sequence shown here is derived from an EMBL/GenBank/DDBJ whole genome shotgun (WGS) entry which is preliminary data.</text>
</comment>
<keyword evidence="1" id="KW-0175">Coiled coil</keyword>
<evidence type="ECO:0000256" key="1">
    <source>
        <dbReference type="SAM" id="Coils"/>
    </source>
</evidence>
<accession>A0A3P1SI82</accession>
<proteinExistence type="predicted"/>
<feature type="coiled-coil region" evidence="1">
    <location>
        <begin position="37"/>
        <end position="64"/>
    </location>
</feature>
<evidence type="ECO:0000256" key="3">
    <source>
        <dbReference type="SAM" id="SignalP"/>
    </source>
</evidence>
<evidence type="ECO:0000313" key="4">
    <source>
        <dbReference type="EMBL" id="RRC96680.1"/>
    </source>
</evidence>
<dbReference type="InterPro" id="IPR025737">
    <property type="entry name" value="FApF"/>
</dbReference>
<protein>
    <submittedName>
        <fullName evidence="4">Transporter</fullName>
    </submittedName>
</protein>
<feature type="compositionally biased region" description="Low complexity" evidence="2">
    <location>
        <begin position="73"/>
        <end position="87"/>
    </location>
</feature>
<feature type="region of interest" description="Disordered" evidence="2">
    <location>
        <begin position="70"/>
        <end position="89"/>
    </location>
</feature>
<name>A0A3P1SI82_9GAMM</name>
<evidence type="ECO:0000256" key="2">
    <source>
        <dbReference type="SAM" id="MobiDB-lite"/>
    </source>
</evidence>
<evidence type="ECO:0000313" key="5">
    <source>
        <dbReference type="Proteomes" id="UP000267535"/>
    </source>
</evidence>
<feature type="chain" id="PRO_5018270784" evidence="3">
    <location>
        <begin position="29"/>
        <end position="411"/>
    </location>
</feature>
<dbReference type="Pfam" id="PF13557">
    <property type="entry name" value="Phenol_MetA_deg"/>
    <property type="match status" value="1"/>
</dbReference>
<organism evidence="4 5">
    <name type="scientific">Amphritea balenae</name>
    <dbReference type="NCBI Taxonomy" id="452629"/>
    <lineage>
        <taxon>Bacteria</taxon>
        <taxon>Pseudomonadati</taxon>
        <taxon>Pseudomonadota</taxon>
        <taxon>Gammaproteobacteria</taxon>
        <taxon>Oceanospirillales</taxon>
        <taxon>Oceanospirillaceae</taxon>
        <taxon>Amphritea</taxon>
    </lineage>
</organism>
<sequence length="411" mass="45231">MFNKRYMLGCSGISISVLSLAISQVVWGAEPATVSEAEQLKFEIQQLKLINERQSQTLRQMERRLYSLERGKPQAQPKPVPQQQTVASGGGEVVKEAAPSSSVENILQEEHALFSDKFTLELGMNYSHYDRKDLVLEGFLALDAIFLGDISVDDISADIFTFEATGRYNVNDRWQLGATLPFVYRTSNFQRNVNSGLEERVEEANIGDIGLTSAYKLFSETENRPDIVWNLSIKAPTGSDPYGTPTITITDPDTSEQLTYPEELPTGSGLWSISNSLSFVKTADPAILFANLGYTYNVEGSFRDISASDGNQPGDVQLGDSIFYGLGMAFAMSERMSMSFSLSQRISQKSQTRLDGESWSKIIGSDGNAATFNTGLTYALTENLSMSTSLGIGLTPDAPDFSIGIKFPYRF</sequence>
<keyword evidence="3" id="KW-0732">Signal</keyword>
<dbReference type="RefSeq" id="WP_124928071.1">
    <property type="nucleotide sequence ID" value="NZ_BMOH01000009.1"/>
</dbReference>
<keyword evidence="5" id="KW-1185">Reference proteome</keyword>
<gene>
    <name evidence="4" type="ORF">EHS89_20650</name>
</gene>
<dbReference type="Proteomes" id="UP000267535">
    <property type="component" value="Unassembled WGS sequence"/>
</dbReference>
<dbReference type="AlphaFoldDB" id="A0A3P1SI82"/>
<reference evidence="4 5" key="1">
    <citation type="submission" date="2018-11" db="EMBL/GenBank/DDBJ databases">
        <title>The draft genome sequence of Amphritea balenae JAMM 1525T.</title>
        <authorList>
            <person name="Fang Z."/>
            <person name="Zhang Y."/>
            <person name="Han X."/>
        </authorList>
    </citation>
    <scope>NUCLEOTIDE SEQUENCE [LARGE SCALE GENOMIC DNA]</scope>
    <source>
        <strain evidence="4 5">JAMM 1525</strain>
    </source>
</reference>
<feature type="signal peptide" evidence="3">
    <location>
        <begin position="1"/>
        <end position="28"/>
    </location>
</feature>